<protein>
    <recommendedName>
        <fullName evidence="9">Carbohydrate sulfotransferase</fullName>
        <ecNumber evidence="9">2.8.2.-</ecNumber>
    </recommendedName>
</protein>
<dbReference type="EMBL" id="BLXT01008388">
    <property type="protein sequence ID" value="GFO48335.1"/>
    <property type="molecule type" value="Genomic_DNA"/>
</dbReference>
<organism evidence="11 12">
    <name type="scientific">Plakobranchus ocellatus</name>
    <dbReference type="NCBI Taxonomy" id="259542"/>
    <lineage>
        <taxon>Eukaryota</taxon>
        <taxon>Metazoa</taxon>
        <taxon>Spiralia</taxon>
        <taxon>Lophotrochozoa</taxon>
        <taxon>Mollusca</taxon>
        <taxon>Gastropoda</taxon>
        <taxon>Heterobranchia</taxon>
        <taxon>Euthyneura</taxon>
        <taxon>Panpulmonata</taxon>
        <taxon>Sacoglossa</taxon>
        <taxon>Placobranchoidea</taxon>
        <taxon>Plakobranchidae</taxon>
        <taxon>Plakobranchus</taxon>
    </lineage>
</organism>
<name>A0AAV4DWF4_9GAST</name>
<comment type="subcellular location">
    <subcellularLocation>
        <location evidence="1 9">Golgi apparatus membrane</location>
        <topology evidence="1 9">Single-pass type II membrane protein</topology>
    </subcellularLocation>
</comment>
<dbReference type="InterPro" id="IPR018011">
    <property type="entry name" value="Carb_sulfotrans_8-10"/>
</dbReference>
<keyword evidence="3 9" id="KW-0808">Transferase</keyword>
<keyword evidence="6 9" id="KW-0333">Golgi apparatus</keyword>
<dbReference type="AlphaFoldDB" id="A0AAV4DWF4"/>
<keyword evidence="4 9" id="KW-0812">Transmembrane</keyword>
<evidence type="ECO:0000256" key="3">
    <source>
        <dbReference type="ARBA" id="ARBA00022679"/>
    </source>
</evidence>
<keyword evidence="5 9" id="KW-1133">Transmembrane helix</keyword>
<keyword evidence="7 9" id="KW-0472">Membrane</keyword>
<keyword evidence="8 9" id="KW-0325">Glycoprotein</keyword>
<evidence type="ECO:0000256" key="7">
    <source>
        <dbReference type="ARBA" id="ARBA00023136"/>
    </source>
</evidence>
<evidence type="ECO:0000256" key="5">
    <source>
        <dbReference type="ARBA" id="ARBA00022989"/>
    </source>
</evidence>
<dbReference type="GO" id="GO:0000139">
    <property type="term" value="C:Golgi membrane"/>
    <property type="evidence" value="ECO:0007669"/>
    <property type="project" value="UniProtKB-SubCell"/>
</dbReference>
<evidence type="ECO:0000256" key="6">
    <source>
        <dbReference type="ARBA" id="ARBA00023034"/>
    </source>
</evidence>
<evidence type="ECO:0000256" key="9">
    <source>
        <dbReference type="RuleBase" id="RU364020"/>
    </source>
</evidence>
<accession>A0AAV4DWF4</accession>
<dbReference type="PANTHER" id="PTHR12137:SF54">
    <property type="entry name" value="CARBOHYDRATE SULFOTRANSFERASE"/>
    <property type="match status" value="1"/>
</dbReference>
<evidence type="ECO:0000313" key="12">
    <source>
        <dbReference type="Proteomes" id="UP000735302"/>
    </source>
</evidence>
<dbReference type="Pfam" id="PF03567">
    <property type="entry name" value="Sulfotransfer_2"/>
    <property type="match status" value="1"/>
</dbReference>
<keyword evidence="9" id="KW-0735">Signal-anchor</keyword>
<feature type="transmembrane region" description="Helical" evidence="9">
    <location>
        <begin position="51"/>
        <end position="78"/>
    </location>
</feature>
<proteinExistence type="inferred from homology"/>
<sequence>MFVVRYDINEKEPTLDSKLCISNHFTYVEKCRRGVDGSLWRRIFRRMMRSIGTVVKITLICLNLWVLAVVLVVCLGHWRVFETVDSSSMYDNSHLVVMRELKEDTDRKLPIIAMSVTNISEVESYYVPPESDSIFSLDKLDKAVESDSGKSKGGGGDKSAANKKQAAPKNIGKRSAPPVANPQPPAPPKPKAPAAPASPAANPSPSKEDSKLKNLQHWCQQQHSKKTSYDKIPASKLNYIVYDEKHKLLFCQIPGAALNEWRKILLITTKVVDTSAPSAIAGGDVFGKYGKSLKKLSDIPDASKRASILSSYYKVLFVRDPLERLLMTYKTKFKAASSKYFHHTFGTQIIKKYRKGASEADIKAGSSVKFSEFVKYIVDVEHEGKVNLNEHWQQYYKQCHPCVVDYNFIGTFENVEADTRAVLKTIKADREVKPPYVNNRQTLSEKELTAAYKEVDILTLKNLYKVYLADYTLFGYKCPSFLHDMLEKADTFHDY</sequence>
<feature type="compositionally biased region" description="Pro residues" evidence="10">
    <location>
        <begin position="179"/>
        <end position="193"/>
    </location>
</feature>
<keyword evidence="12" id="KW-1185">Reference proteome</keyword>
<evidence type="ECO:0000256" key="1">
    <source>
        <dbReference type="ARBA" id="ARBA00004323"/>
    </source>
</evidence>
<evidence type="ECO:0000256" key="2">
    <source>
        <dbReference type="ARBA" id="ARBA00006339"/>
    </source>
</evidence>
<dbReference type="PANTHER" id="PTHR12137">
    <property type="entry name" value="CARBOHYDRATE SULFOTRANSFERASE"/>
    <property type="match status" value="1"/>
</dbReference>
<gene>
    <name evidence="11" type="ORF">PoB_007484000</name>
</gene>
<dbReference type="EC" id="2.8.2.-" evidence="9"/>
<dbReference type="GO" id="GO:0016051">
    <property type="term" value="P:carbohydrate biosynthetic process"/>
    <property type="evidence" value="ECO:0007669"/>
    <property type="project" value="InterPro"/>
</dbReference>
<comment type="similarity">
    <text evidence="2 9">Belongs to the sulfotransferase 2 family.</text>
</comment>
<keyword evidence="9" id="KW-0119">Carbohydrate metabolism</keyword>
<dbReference type="GO" id="GO:0008146">
    <property type="term" value="F:sulfotransferase activity"/>
    <property type="evidence" value="ECO:0007669"/>
    <property type="project" value="InterPro"/>
</dbReference>
<evidence type="ECO:0000256" key="4">
    <source>
        <dbReference type="ARBA" id="ARBA00022692"/>
    </source>
</evidence>
<evidence type="ECO:0000256" key="10">
    <source>
        <dbReference type="SAM" id="MobiDB-lite"/>
    </source>
</evidence>
<feature type="compositionally biased region" description="Low complexity" evidence="10">
    <location>
        <begin position="194"/>
        <end position="205"/>
    </location>
</feature>
<comment type="caution">
    <text evidence="11">The sequence shown here is derived from an EMBL/GenBank/DDBJ whole genome shotgun (WGS) entry which is preliminary data.</text>
</comment>
<reference evidence="11 12" key="1">
    <citation type="journal article" date="2021" name="Elife">
        <title>Chloroplast acquisition without the gene transfer in kleptoplastic sea slugs, Plakobranchus ocellatus.</title>
        <authorList>
            <person name="Maeda T."/>
            <person name="Takahashi S."/>
            <person name="Yoshida T."/>
            <person name="Shimamura S."/>
            <person name="Takaki Y."/>
            <person name="Nagai Y."/>
            <person name="Toyoda A."/>
            <person name="Suzuki Y."/>
            <person name="Arimoto A."/>
            <person name="Ishii H."/>
            <person name="Satoh N."/>
            <person name="Nishiyama T."/>
            <person name="Hasebe M."/>
            <person name="Maruyama T."/>
            <person name="Minagawa J."/>
            <person name="Obokata J."/>
            <person name="Shigenobu S."/>
        </authorList>
    </citation>
    <scope>NUCLEOTIDE SEQUENCE [LARGE SCALE GENOMIC DNA]</scope>
</reference>
<evidence type="ECO:0000313" key="11">
    <source>
        <dbReference type="EMBL" id="GFO48335.1"/>
    </source>
</evidence>
<dbReference type="Proteomes" id="UP000735302">
    <property type="component" value="Unassembled WGS sequence"/>
</dbReference>
<dbReference type="InterPro" id="IPR005331">
    <property type="entry name" value="Sulfotransferase"/>
</dbReference>
<feature type="region of interest" description="Disordered" evidence="10">
    <location>
        <begin position="145"/>
        <end position="226"/>
    </location>
</feature>
<evidence type="ECO:0000256" key="8">
    <source>
        <dbReference type="ARBA" id="ARBA00023180"/>
    </source>
</evidence>